<gene>
    <name evidence="1" type="ORF">WMO26_12270</name>
</gene>
<organism evidence="1 2">
    <name type="scientific">Solibaculum intestinale</name>
    <dbReference type="NCBI Taxonomy" id="3133165"/>
    <lineage>
        <taxon>Bacteria</taxon>
        <taxon>Bacillati</taxon>
        <taxon>Bacillota</taxon>
        <taxon>Clostridia</taxon>
        <taxon>Eubacteriales</taxon>
        <taxon>Oscillospiraceae</taxon>
        <taxon>Solibaculum</taxon>
    </lineage>
</organism>
<protein>
    <submittedName>
        <fullName evidence="1">SLOG family protein</fullName>
    </submittedName>
</protein>
<evidence type="ECO:0000313" key="1">
    <source>
        <dbReference type="EMBL" id="MEQ2441604.1"/>
    </source>
</evidence>
<dbReference type="Pfam" id="PF06908">
    <property type="entry name" value="YpsA"/>
    <property type="match status" value="1"/>
</dbReference>
<sequence>MEYSKEQCCCFTGHRRMPGEQVIEIKRRLEDIMEDLIGRGVECFWFGGALGFDTAAALTALTLREQYPFIKVILVLPCRNQSSVWRQPDVDVYNWIISQADEIIYTADDYDPGCMHRRNHYLVDHCTFCVYYLTQQRGGTFATVKYARSRGLTLIPVAEGL</sequence>
<dbReference type="RefSeq" id="WP_349220794.1">
    <property type="nucleotide sequence ID" value="NZ_JBBMFD010000031.1"/>
</dbReference>
<proteinExistence type="predicted"/>
<dbReference type="SUPFAM" id="SSF102405">
    <property type="entry name" value="MCP/YpsA-like"/>
    <property type="match status" value="1"/>
</dbReference>
<name>A0ABV1E2T2_9FIRM</name>
<dbReference type="Proteomes" id="UP001489509">
    <property type="component" value="Unassembled WGS sequence"/>
</dbReference>
<dbReference type="PANTHER" id="PTHR38440:SF1">
    <property type="entry name" value="UPF0398 PROTEIN SPR0331"/>
    <property type="match status" value="1"/>
</dbReference>
<keyword evidence="2" id="KW-1185">Reference proteome</keyword>
<comment type="caution">
    <text evidence="1">The sequence shown here is derived from an EMBL/GenBank/DDBJ whole genome shotgun (WGS) entry which is preliminary data.</text>
</comment>
<dbReference type="Gene3D" id="3.40.50.450">
    <property type="match status" value="1"/>
</dbReference>
<dbReference type="InterPro" id="IPR010697">
    <property type="entry name" value="YspA"/>
</dbReference>
<dbReference type="PANTHER" id="PTHR38440">
    <property type="entry name" value="UPF0398 PROTEIN YPSA"/>
    <property type="match status" value="1"/>
</dbReference>
<accession>A0ABV1E2T2</accession>
<evidence type="ECO:0000313" key="2">
    <source>
        <dbReference type="Proteomes" id="UP001489509"/>
    </source>
</evidence>
<reference evidence="1 2" key="1">
    <citation type="submission" date="2024-03" db="EMBL/GenBank/DDBJ databases">
        <title>Human intestinal bacterial collection.</title>
        <authorList>
            <person name="Pauvert C."/>
            <person name="Hitch T.C.A."/>
            <person name="Clavel T."/>
        </authorList>
    </citation>
    <scope>NUCLEOTIDE SEQUENCE [LARGE SCALE GENOMIC DNA]</scope>
    <source>
        <strain evidence="1 2">CLA-JM-H44</strain>
    </source>
</reference>
<dbReference type="EMBL" id="JBBMFD010000031">
    <property type="protein sequence ID" value="MEQ2441604.1"/>
    <property type="molecule type" value="Genomic_DNA"/>
</dbReference>